<dbReference type="PANTHER" id="PTHR33960">
    <property type="entry name" value="SIMILAR TO KIAA0825 PROTEIN"/>
    <property type="match status" value="1"/>
</dbReference>
<evidence type="ECO:0000313" key="1">
    <source>
        <dbReference type="EMBL" id="KAH0815199.1"/>
    </source>
</evidence>
<protein>
    <submittedName>
        <fullName evidence="1">Uncharacterized protein</fullName>
    </submittedName>
</protein>
<gene>
    <name evidence="1" type="ORF">GEV33_007591</name>
</gene>
<dbReference type="PANTHER" id="PTHR33960:SF1">
    <property type="entry name" value="SIMILAR TO KIAA0825 PROTEIN"/>
    <property type="match status" value="1"/>
</dbReference>
<dbReference type="AlphaFoldDB" id="A0A8J6LAY6"/>
<comment type="caution">
    <text evidence="1">The sequence shown here is derived from an EMBL/GenBank/DDBJ whole genome shotgun (WGS) entry which is preliminary data.</text>
</comment>
<organism evidence="1 2">
    <name type="scientific">Tenebrio molitor</name>
    <name type="common">Yellow mealworm beetle</name>
    <dbReference type="NCBI Taxonomy" id="7067"/>
    <lineage>
        <taxon>Eukaryota</taxon>
        <taxon>Metazoa</taxon>
        <taxon>Ecdysozoa</taxon>
        <taxon>Arthropoda</taxon>
        <taxon>Hexapoda</taxon>
        <taxon>Insecta</taxon>
        <taxon>Pterygota</taxon>
        <taxon>Neoptera</taxon>
        <taxon>Endopterygota</taxon>
        <taxon>Coleoptera</taxon>
        <taxon>Polyphaga</taxon>
        <taxon>Cucujiformia</taxon>
        <taxon>Tenebrionidae</taxon>
        <taxon>Tenebrio</taxon>
    </lineage>
</organism>
<evidence type="ECO:0000313" key="2">
    <source>
        <dbReference type="Proteomes" id="UP000719412"/>
    </source>
</evidence>
<reference evidence="1" key="2">
    <citation type="submission" date="2021-08" db="EMBL/GenBank/DDBJ databases">
        <authorList>
            <person name="Eriksson T."/>
        </authorList>
    </citation>
    <scope>NUCLEOTIDE SEQUENCE</scope>
    <source>
        <strain evidence="1">Stoneville</strain>
        <tissue evidence="1">Whole head</tissue>
    </source>
</reference>
<reference evidence="1" key="1">
    <citation type="journal article" date="2020" name="J Insects Food Feed">
        <title>The yellow mealworm (Tenebrio molitor) genome: a resource for the emerging insects as food and feed industry.</title>
        <authorList>
            <person name="Eriksson T."/>
            <person name="Andere A."/>
            <person name="Kelstrup H."/>
            <person name="Emery V."/>
            <person name="Picard C."/>
        </authorList>
    </citation>
    <scope>NUCLEOTIDE SEQUENCE</scope>
    <source>
        <strain evidence="1">Stoneville</strain>
        <tissue evidence="1">Whole head</tissue>
    </source>
</reference>
<sequence length="544" mass="60564">MAQRVFSGMLNESLTILTVRYTQSCPSEARSRLLVVDISNLLLCIAQLLPSICEKAEELIGLNLTNKSKILRDIHTKCQELLNCLILRGTSLDILQKVFRKGIENVEILKSKSTGPAPWIIFSLPNIFKSHPKNILRMSDLASTVAISLELTVLLAQPQPNWALLLKVLGMKNCKLVKLILDLSLENFALEMQQPISKSKSCGAFLCSSDGTCKNIDTSVPCLTPLHYYDLIASATSVILNVGNNDEFSDTLFFSISRERNWAKCFDRRQVWNQIRPPWYEAILNLVKPLLSTITRTVINAVQTGASMYQAMLIVLGCYSQLWDCVDGALPRVASLIQDILPADVTPLNHSALIQILISALYSELLHQSELSYNKQVKFSDTVVSPSTKPTAHKNSVTSFEGTFSSGDEIALAVAESLCSIDEDNKHTDQIEEFLEQVKDNMELFDDCSSEGSSRVEGAEQITEVLVSDILMTTYGKKSLKTLHHFIKNNSEWLFQKLEVSEGAEPAVPNKVLSKPYPLLHTMFHIGYRSFDQGLDADFIAVGI</sequence>
<keyword evidence="2" id="KW-1185">Reference proteome</keyword>
<name>A0A8J6LAY6_TENMO</name>
<dbReference type="Proteomes" id="UP000719412">
    <property type="component" value="Unassembled WGS sequence"/>
</dbReference>
<dbReference type="EMBL" id="JABDTM020023427">
    <property type="protein sequence ID" value="KAH0815199.1"/>
    <property type="molecule type" value="Genomic_DNA"/>
</dbReference>
<proteinExistence type="predicted"/>
<dbReference type="Pfam" id="PF14906">
    <property type="entry name" value="DUF4495"/>
    <property type="match status" value="1"/>
</dbReference>
<dbReference type="InterPro" id="IPR027993">
    <property type="entry name" value="DUF4495"/>
</dbReference>
<accession>A0A8J6LAY6</accession>